<evidence type="ECO:0000313" key="1">
    <source>
        <dbReference type="EMBL" id="CAA9329554.1"/>
    </source>
</evidence>
<organism evidence="1">
    <name type="scientific">uncultured Microcoleus sp</name>
    <dbReference type="NCBI Taxonomy" id="259945"/>
    <lineage>
        <taxon>Bacteria</taxon>
        <taxon>Bacillati</taxon>
        <taxon>Cyanobacteriota</taxon>
        <taxon>Cyanophyceae</taxon>
        <taxon>Oscillatoriophycideae</taxon>
        <taxon>Oscillatoriales</taxon>
        <taxon>Microcoleaceae</taxon>
        <taxon>Microcoleus</taxon>
        <taxon>environmental samples</taxon>
    </lineage>
</organism>
<protein>
    <submittedName>
        <fullName evidence="1">Uncharacterized protein</fullName>
    </submittedName>
</protein>
<accession>A0A6J4LD92</accession>
<reference evidence="1" key="1">
    <citation type="submission" date="2020-02" db="EMBL/GenBank/DDBJ databases">
        <authorList>
            <person name="Meier V. D."/>
        </authorList>
    </citation>
    <scope>NUCLEOTIDE SEQUENCE</scope>
    <source>
        <strain evidence="1">AVDCRST_MAG84</strain>
    </source>
</reference>
<dbReference type="AlphaFoldDB" id="A0A6J4LD92"/>
<proteinExistence type="predicted"/>
<gene>
    <name evidence="1" type="ORF">AVDCRST_MAG84-1806</name>
</gene>
<name>A0A6J4LD92_9CYAN</name>
<sequence>MKSQTSWLDKSVQDFFGHYNWLGKPLETPNGSTSGQVLTLTQPVADFFQAISWEGILEVGALPVPPPLPVIPISESAEVTIDDLFDLF</sequence>
<dbReference type="EMBL" id="CADCTZ010000292">
    <property type="protein sequence ID" value="CAA9329554.1"/>
    <property type="molecule type" value="Genomic_DNA"/>
</dbReference>